<keyword evidence="3" id="KW-1185">Reference proteome</keyword>
<evidence type="ECO:0000256" key="1">
    <source>
        <dbReference type="SAM" id="SignalP"/>
    </source>
</evidence>
<feature type="signal peptide" evidence="1">
    <location>
        <begin position="1"/>
        <end position="18"/>
    </location>
</feature>
<dbReference type="AlphaFoldDB" id="A0A150X0W5"/>
<dbReference type="OrthoDB" id="982874at2"/>
<evidence type="ECO:0000313" key="3">
    <source>
        <dbReference type="Proteomes" id="UP000075615"/>
    </source>
</evidence>
<sequence>MRILLFSFLIVLSASLSAQNLKGNWLLAYIKAIPPEMEMGELKYSEDGFGDEKAFVEPGLMLLTVLSETKAESFYSDVKESWTVFNDGAKVRLESLQDTLYGSVNKEGMLVLKSTIDENPTTDYFFAHYSPEAAPVELSNTSWKGNGNSGFFQNKTFEFRANEQLFIWDNGKREEREFYIHELGNFWAIEFSSEILTSGFGMIYIEKGSGKTLSGVAYLSLEEDKLPVRSQVSFTKL</sequence>
<accession>A0A150X0W5</accession>
<dbReference type="RefSeq" id="WP_068418705.1">
    <property type="nucleotide sequence ID" value="NZ_LRDB01000051.1"/>
</dbReference>
<evidence type="ECO:0008006" key="4">
    <source>
        <dbReference type="Google" id="ProtNLM"/>
    </source>
</evidence>
<dbReference type="Proteomes" id="UP000075615">
    <property type="component" value="Unassembled WGS sequence"/>
</dbReference>
<comment type="caution">
    <text evidence="2">The sequence shown here is derived from an EMBL/GenBank/DDBJ whole genome shotgun (WGS) entry which is preliminary data.</text>
</comment>
<dbReference type="STRING" id="296218.AWN68_11370"/>
<reference evidence="2 3" key="1">
    <citation type="submission" date="2016-01" db="EMBL/GenBank/DDBJ databases">
        <title>Genome sequencing of Roseivirga echinicomitans KMM 6058.</title>
        <authorList>
            <person name="Selvaratnam C."/>
            <person name="Thevarajoo S."/>
            <person name="Goh K.M."/>
            <person name="Ee R."/>
            <person name="Chan K.-G."/>
            <person name="Chong C.S."/>
        </authorList>
    </citation>
    <scope>NUCLEOTIDE SEQUENCE [LARGE SCALE GENOMIC DNA]</scope>
    <source>
        <strain evidence="2 3">KMM 6058</strain>
    </source>
</reference>
<dbReference type="EMBL" id="LRDB01000051">
    <property type="protein sequence ID" value="KYG72360.1"/>
    <property type="molecule type" value="Genomic_DNA"/>
</dbReference>
<feature type="chain" id="PRO_5007574010" description="Lipocalin-like domain-containing protein" evidence="1">
    <location>
        <begin position="19"/>
        <end position="237"/>
    </location>
</feature>
<evidence type="ECO:0000313" key="2">
    <source>
        <dbReference type="EMBL" id="KYG72360.1"/>
    </source>
</evidence>
<gene>
    <name evidence="2" type="ORF">AWN68_11370</name>
</gene>
<name>A0A150X0W5_9BACT</name>
<organism evidence="2 3">
    <name type="scientific">Roseivirga echinicomitans</name>
    <dbReference type="NCBI Taxonomy" id="296218"/>
    <lineage>
        <taxon>Bacteria</taxon>
        <taxon>Pseudomonadati</taxon>
        <taxon>Bacteroidota</taxon>
        <taxon>Cytophagia</taxon>
        <taxon>Cytophagales</taxon>
        <taxon>Roseivirgaceae</taxon>
        <taxon>Roseivirga</taxon>
    </lineage>
</organism>
<protein>
    <recommendedName>
        <fullName evidence="4">Lipocalin-like domain-containing protein</fullName>
    </recommendedName>
</protein>
<keyword evidence="1" id="KW-0732">Signal</keyword>
<proteinExistence type="predicted"/>